<feature type="domain" description="ABC transmembrane type-1" evidence="9">
    <location>
        <begin position="103"/>
        <end position="314"/>
    </location>
</feature>
<dbReference type="InterPro" id="IPR035906">
    <property type="entry name" value="MetI-like_sf"/>
</dbReference>
<dbReference type="Pfam" id="PF00528">
    <property type="entry name" value="BPD_transp_1"/>
    <property type="match status" value="1"/>
</dbReference>
<keyword evidence="4 7" id="KW-0812">Transmembrane</keyword>
<dbReference type="PROSITE" id="PS50928">
    <property type="entry name" value="ABC_TM1"/>
    <property type="match status" value="1"/>
</dbReference>
<keyword evidence="11" id="KW-1185">Reference proteome</keyword>
<comment type="subcellular location">
    <subcellularLocation>
        <location evidence="1 7">Cell membrane</location>
        <topology evidence="1 7">Multi-pass membrane protein</topology>
    </subcellularLocation>
</comment>
<keyword evidence="2 7" id="KW-0813">Transport</keyword>
<feature type="transmembrane region" description="Helical" evidence="7">
    <location>
        <begin position="140"/>
        <end position="160"/>
    </location>
</feature>
<evidence type="ECO:0000256" key="1">
    <source>
        <dbReference type="ARBA" id="ARBA00004651"/>
    </source>
</evidence>
<dbReference type="InterPro" id="IPR000515">
    <property type="entry name" value="MetI-like"/>
</dbReference>
<evidence type="ECO:0000256" key="2">
    <source>
        <dbReference type="ARBA" id="ARBA00022448"/>
    </source>
</evidence>
<evidence type="ECO:0000256" key="8">
    <source>
        <dbReference type="SAM" id="MobiDB-lite"/>
    </source>
</evidence>
<dbReference type="Proteomes" id="UP001305498">
    <property type="component" value="Chromosome"/>
</dbReference>
<dbReference type="AlphaFoldDB" id="A0AA97I4N5"/>
<evidence type="ECO:0000256" key="3">
    <source>
        <dbReference type="ARBA" id="ARBA00022475"/>
    </source>
</evidence>
<feature type="transmembrane region" description="Helical" evidence="7">
    <location>
        <begin position="260"/>
        <end position="284"/>
    </location>
</feature>
<reference evidence="10 11" key="1">
    <citation type="submission" date="2023-02" db="EMBL/GenBank/DDBJ databases">
        <title>Microbacterium betulae sp. nov., isolated from birch wood.</title>
        <authorList>
            <person name="Pasciak M."/>
            <person name="Pawlik K.J."/>
            <person name="Martynowski D."/>
            <person name="Laczmanski L."/>
            <person name="Ciekot J."/>
            <person name="Szponar B."/>
            <person name="Wojcik-Fatla A."/>
            <person name="Mackiewicz B."/>
            <person name="Farian E."/>
            <person name="Cholewa G."/>
            <person name="Cholewa A."/>
            <person name="Dutkiewicz J."/>
        </authorList>
    </citation>
    <scope>NUCLEOTIDE SEQUENCE [LARGE SCALE GENOMIC DNA]</scope>
    <source>
        <strain evidence="10 11">AB</strain>
    </source>
</reference>
<dbReference type="CDD" id="cd06261">
    <property type="entry name" value="TM_PBP2"/>
    <property type="match status" value="1"/>
</dbReference>
<dbReference type="KEGG" id="mbet:N8K70_15540"/>
<accession>A0AA97I4N5</accession>
<dbReference type="SUPFAM" id="SSF160964">
    <property type="entry name" value="MalF N-terminal region-like"/>
    <property type="match status" value="1"/>
</dbReference>
<evidence type="ECO:0000256" key="6">
    <source>
        <dbReference type="ARBA" id="ARBA00023136"/>
    </source>
</evidence>
<name>A0AA97I4N5_9MICO</name>
<proteinExistence type="inferred from homology"/>
<protein>
    <submittedName>
        <fullName evidence="10">Sugar ABC transporter permease</fullName>
    </submittedName>
</protein>
<evidence type="ECO:0000313" key="11">
    <source>
        <dbReference type="Proteomes" id="UP001305498"/>
    </source>
</evidence>
<dbReference type="Gene3D" id="1.10.3720.10">
    <property type="entry name" value="MetI-like"/>
    <property type="match status" value="1"/>
</dbReference>
<feature type="transmembrane region" description="Helical" evidence="7">
    <location>
        <begin position="42"/>
        <end position="62"/>
    </location>
</feature>
<feature type="region of interest" description="Disordered" evidence="8">
    <location>
        <begin position="1"/>
        <end position="30"/>
    </location>
</feature>
<dbReference type="GO" id="GO:0005886">
    <property type="term" value="C:plasma membrane"/>
    <property type="evidence" value="ECO:0007669"/>
    <property type="project" value="UniProtKB-SubCell"/>
</dbReference>
<dbReference type="GO" id="GO:0055085">
    <property type="term" value="P:transmembrane transport"/>
    <property type="evidence" value="ECO:0007669"/>
    <property type="project" value="InterPro"/>
</dbReference>
<keyword evidence="6 7" id="KW-0472">Membrane</keyword>
<evidence type="ECO:0000256" key="5">
    <source>
        <dbReference type="ARBA" id="ARBA00022989"/>
    </source>
</evidence>
<feature type="transmembrane region" description="Helical" evidence="7">
    <location>
        <begin position="180"/>
        <end position="212"/>
    </location>
</feature>
<dbReference type="PANTHER" id="PTHR43005">
    <property type="entry name" value="BLR7065 PROTEIN"/>
    <property type="match status" value="1"/>
</dbReference>
<evidence type="ECO:0000259" key="9">
    <source>
        <dbReference type="PROSITE" id="PS50928"/>
    </source>
</evidence>
<sequence length="327" mass="34677">MSVAVRQGAGRHARPAPSSRTDGPDGGRGRRLRLAARGRRELWLLVLPAAAFFAVFLVYPLVFGAHMSTTDYGTRTFITGEAPFVGTANFAEVLAGGRVGTAIRNTLVITVGSVSLQLVLGLAIALLFDRRFPGSRWMPTLLLIPWLIPTVVVALTWRWLLQGDGAVNQVLALVGVNGSAWLASSGTALGAVVVVSVWGGLPFWATILGAALKQVPREQIEAAQLDGAGAFKRLVHIVVPGIWPVVSVLVILGIVHTLKIVDLVLVLTGGGPADGTVTLGLLAYQSAFQLFRFGEGAAYGMLLLGVTVVIALLYAWLTGRREKEQFG</sequence>
<comment type="similarity">
    <text evidence="7">Belongs to the binding-protein-dependent transport system permease family.</text>
</comment>
<dbReference type="EMBL" id="CP118157">
    <property type="protein sequence ID" value="WOF22786.1"/>
    <property type="molecule type" value="Genomic_DNA"/>
</dbReference>
<feature type="transmembrane region" description="Helical" evidence="7">
    <location>
        <begin position="107"/>
        <end position="128"/>
    </location>
</feature>
<feature type="transmembrane region" description="Helical" evidence="7">
    <location>
        <begin position="296"/>
        <end position="317"/>
    </location>
</feature>
<dbReference type="PANTHER" id="PTHR43005:SF1">
    <property type="entry name" value="SPERMIDINE_PUTRESCINE TRANSPORT SYSTEM PERMEASE PROTEIN"/>
    <property type="match status" value="1"/>
</dbReference>
<evidence type="ECO:0000256" key="4">
    <source>
        <dbReference type="ARBA" id="ARBA00022692"/>
    </source>
</evidence>
<keyword evidence="3" id="KW-1003">Cell membrane</keyword>
<organism evidence="10 11">
    <name type="scientific">Microbacterium betulae</name>
    <dbReference type="NCBI Taxonomy" id="2981139"/>
    <lineage>
        <taxon>Bacteria</taxon>
        <taxon>Bacillati</taxon>
        <taxon>Actinomycetota</taxon>
        <taxon>Actinomycetes</taxon>
        <taxon>Micrococcales</taxon>
        <taxon>Microbacteriaceae</taxon>
        <taxon>Microbacterium</taxon>
    </lineage>
</organism>
<keyword evidence="5 7" id="KW-1133">Transmembrane helix</keyword>
<evidence type="ECO:0000313" key="10">
    <source>
        <dbReference type="EMBL" id="WOF22786.1"/>
    </source>
</evidence>
<feature type="transmembrane region" description="Helical" evidence="7">
    <location>
        <begin position="233"/>
        <end position="254"/>
    </location>
</feature>
<dbReference type="RefSeq" id="WP_317139257.1">
    <property type="nucleotide sequence ID" value="NZ_CP118157.1"/>
</dbReference>
<evidence type="ECO:0000256" key="7">
    <source>
        <dbReference type="RuleBase" id="RU363032"/>
    </source>
</evidence>
<gene>
    <name evidence="10" type="ORF">N8K70_15540</name>
</gene>
<dbReference type="SUPFAM" id="SSF161098">
    <property type="entry name" value="MetI-like"/>
    <property type="match status" value="1"/>
</dbReference>